<dbReference type="AlphaFoldDB" id="A0A7Y0AEW7"/>
<evidence type="ECO:0000256" key="2">
    <source>
        <dbReference type="SAM" id="SignalP"/>
    </source>
</evidence>
<feature type="transmembrane region" description="Helical" evidence="1">
    <location>
        <begin position="82"/>
        <end position="103"/>
    </location>
</feature>
<accession>A0A7Y0AEW7</accession>
<evidence type="ECO:0008006" key="5">
    <source>
        <dbReference type="Google" id="ProtNLM"/>
    </source>
</evidence>
<keyword evidence="1" id="KW-0812">Transmembrane</keyword>
<proteinExistence type="predicted"/>
<name>A0A7Y0AEW7_9BACT</name>
<sequence>MKLLLLVAALLGMGNLLPGHAQQAPAAPSARPILTHEDSVAVLHRVFRYNRRGGRFVGLLEGALLPSAIIGAANPNPSAGRFVAGAQVVSATMIAVYFVGNMVRWSRYSQRHEREVIERFEQHSAQPRYVQRNFDRMLVLATRPPRRGLFTKLERL</sequence>
<keyword evidence="4" id="KW-1185">Reference proteome</keyword>
<keyword evidence="1" id="KW-1133">Transmembrane helix</keyword>
<evidence type="ECO:0000313" key="3">
    <source>
        <dbReference type="EMBL" id="NML66070.1"/>
    </source>
</evidence>
<keyword evidence="1" id="KW-0472">Membrane</keyword>
<dbReference type="EMBL" id="JABBGH010000002">
    <property type="protein sequence ID" value="NML66070.1"/>
    <property type="molecule type" value="Genomic_DNA"/>
</dbReference>
<keyword evidence="2" id="KW-0732">Signal</keyword>
<evidence type="ECO:0000313" key="4">
    <source>
        <dbReference type="Proteomes" id="UP000559626"/>
    </source>
</evidence>
<organism evidence="3 4">
    <name type="scientific">Hymenobacter polaris</name>
    <dbReference type="NCBI Taxonomy" id="2682546"/>
    <lineage>
        <taxon>Bacteria</taxon>
        <taxon>Pseudomonadati</taxon>
        <taxon>Bacteroidota</taxon>
        <taxon>Cytophagia</taxon>
        <taxon>Cytophagales</taxon>
        <taxon>Hymenobacteraceae</taxon>
        <taxon>Hymenobacter</taxon>
    </lineage>
</organism>
<dbReference type="Proteomes" id="UP000559626">
    <property type="component" value="Unassembled WGS sequence"/>
</dbReference>
<evidence type="ECO:0000256" key="1">
    <source>
        <dbReference type="SAM" id="Phobius"/>
    </source>
</evidence>
<protein>
    <recommendedName>
        <fullName evidence="5">DUF5683 domain-containing protein</fullName>
    </recommendedName>
</protein>
<reference evidence="3 4" key="1">
    <citation type="submission" date="2020-04" db="EMBL/GenBank/DDBJ databases">
        <title>Hymenobacter polaris sp. nov., isolated from Arctic soil.</title>
        <authorList>
            <person name="Dahal R.H."/>
        </authorList>
    </citation>
    <scope>NUCLEOTIDE SEQUENCE [LARGE SCALE GENOMIC DNA]</scope>
    <source>
        <strain evidence="3 4">RP-2-7</strain>
    </source>
</reference>
<dbReference type="RefSeq" id="WP_169531736.1">
    <property type="nucleotide sequence ID" value="NZ_JABBGH010000002.1"/>
</dbReference>
<gene>
    <name evidence="3" type="ORF">HHL22_12725</name>
</gene>
<feature type="chain" id="PRO_5030984764" description="DUF5683 domain-containing protein" evidence="2">
    <location>
        <begin position="22"/>
        <end position="156"/>
    </location>
</feature>
<feature type="signal peptide" evidence="2">
    <location>
        <begin position="1"/>
        <end position="21"/>
    </location>
</feature>
<comment type="caution">
    <text evidence="3">The sequence shown here is derived from an EMBL/GenBank/DDBJ whole genome shotgun (WGS) entry which is preliminary data.</text>
</comment>